<dbReference type="NCBIfam" id="TIGR00756">
    <property type="entry name" value="PPR"/>
    <property type="match status" value="2"/>
</dbReference>
<evidence type="ECO:0000313" key="3">
    <source>
        <dbReference type="EMBL" id="KAK7823264.1"/>
    </source>
</evidence>
<organism evidence="3 4">
    <name type="scientific">Quercus suber</name>
    <name type="common">Cork oak</name>
    <dbReference type="NCBI Taxonomy" id="58331"/>
    <lineage>
        <taxon>Eukaryota</taxon>
        <taxon>Viridiplantae</taxon>
        <taxon>Streptophyta</taxon>
        <taxon>Embryophyta</taxon>
        <taxon>Tracheophyta</taxon>
        <taxon>Spermatophyta</taxon>
        <taxon>Magnoliopsida</taxon>
        <taxon>eudicotyledons</taxon>
        <taxon>Gunneridae</taxon>
        <taxon>Pentapetalae</taxon>
        <taxon>rosids</taxon>
        <taxon>fabids</taxon>
        <taxon>Fagales</taxon>
        <taxon>Fagaceae</taxon>
        <taxon>Quercus</taxon>
    </lineage>
</organism>
<dbReference type="GO" id="GO:0003723">
    <property type="term" value="F:RNA binding"/>
    <property type="evidence" value="ECO:0007669"/>
    <property type="project" value="InterPro"/>
</dbReference>
<dbReference type="Gene3D" id="1.25.40.10">
    <property type="entry name" value="Tetratricopeptide repeat domain"/>
    <property type="match status" value="1"/>
</dbReference>
<sequence length="220" mass="24017">MYARSGMMEDAHKAFDMLFEKNLISYNTIDIGIGASAFTFASLLSGAASIGAVGKGEQIHARLLKSGFASTQSICNALISMYSRCGNIEAAFQVFNDMGGRNVISWTSMITGFAKHGFASKAMEMSHKMLEDGVRPNEITYIAVLSGIFSNTLYAKSTSPPPFTNISINAHPTHTSDSKYPLFITNPKIIFPMETFSTFEHARITAEKQYSFGQSPFSSI</sequence>
<dbReference type="InterPro" id="IPR002885">
    <property type="entry name" value="PPR_rpt"/>
</dbReference>
<gene>
    <name evidence="3" type="ORF">CFP56_035701</name>
</gene>
<name>A0AAW0J8U1_QUESU</name>
<dbReference type="FunFam" id="1.25.40.10:FF:000798">
    <property type="entry name" value="Pentatricopeptide repeat-containing protein At3g49170, chloroplastic"/>
    <property type="match status" value="1"/>
</dbReference>
<dbReference type="Proteomes" id="UP000237347">
    <property type="component" value="Unassembled WGS sequence"/>
</dbReference>
<proteinExistence type="predicted"/>
<feature type="repeat" description="PPR" evidence="2">
    <location>
        <begin position="71"/>
        <end position="101"/>
    </location>
</feature>
<dbReference type="PROSITE" id="PS51375">
    <property type="entry name" value="PPR"/>
    <property type="match status" value="2"/>
</dbReference>
<dbReference type="InterPro" id="IPR011990">
    <property type="entry name" value="TPR-like_helical_dom_sf"/>
</dbReference>
<comment type="caution">
    <text evidence="3">The sequence shown here is derived from an EMBL/GenBank/DDBJ whole genome shotgun (WGS) entry which is preliminary data.</text>
</comment>
<keyword evidence="1" id="KW-0677">Repeat</keyword>
<accession>A0AAW0J8U1</accession>
<dbReference type="Pfam" id="PF01535">
    <property type="entry name" value="PPR"/>
    <property type="match status" value="1"/>
</dbReference>
<evidence type="ECO:0000256" key="2">
    <source>
        <dbReference type="PROSITE-ProRule" id="PRU00708"/>
    </source>
</evidence>
<dbReference type="InterPro" id="IPR046960">
    <property type="entry name" value="PPR_At4g14850-like_plant"/>
</dbReference>
<feature type="repeat" description="PPR" evidence="2">
    <location>
        <begin position="102"/>
        <end position="136"/>
    </location>
</feature>
<reference evidence="3 4" key="1">
    <citation type="journal article" date="2018" name="Sci. Data">
        <title>The draft genome sequence of cork oak.</title>
        <authorList>
            <person name="Ramos A.M."/>
            <person name="Usie A."/>
            <person name="Barbosa P."/>
            <person name="Barros P.M."/>
            <person name="Capote T."/>
            <person name="Chaves I."/>
            <person name="Simoes F."/>
            <person name="Abreu I."/>
            <person name="Carrasquinho I."/>
            <person name="Faro C."/>
            <person name="Guimaraes J.B."/>
            <person name="Mendonca D."/>
            <person name="Nobrega F."/>
            <person name="Rodrigues L."/>
            <person name="Saibo N.J.M."/>
            <person name="Varela M.C."/>
            <person name="Egas C."/>
            <person name="Matos J."/>
            <person name="Miguel C.M."/>
            <person name="Oliveira M.M."/>
            <person name="Ricardo C.P."/>
            <person name="Goncalves S."/>
        </authorList>
    </citation>
    <scope>NUCLEOTIDE SEQUENCE [LARGE SCALE GENOMIC DNA]</scope>
    <source>
        <strain evidence="4">cv. HL8</strain>
    </source>
</reference>
<dbReference type="EMBL" id="PKMF04000640">
    <property type="protein sequence ID" value="KAK7823264.1"/>
    <property type="molecule type" value="Genomic_DNA"/>
</dbReference>
<dbReference type="AlphaFoldDB" id="A0AAW0J8U1"/>
<dbReference type="PANTHER" id="PTHR47926">
    <property type="entry name" value="PENTATRICOPEPTIDE REPEAT-CONTAINING PROTEIN"/>
    <property type="match status" value="1"/>
</dbReference>
<dbReference type="PANTHER" id="PTHR47926:SF522">
    <property type="entry name" value="TETRATRICOPEPTIDE REPEAT-LIKE SUPERFAMILY PROTEIN"/>
    <property type="match status" value="1"/>
</dbReference>
<protein>
    <submittedName>
        <fullName evidence="3">Pentatricopeptide repeat-containing protein</fullName>
    </submittedName>
</protein>
<evidence type="ECO:0000313" key="4">
    <source>
        <dbReference type="Proteomes" id="UP000237347"/>
    </source>
</evidence>
<dbReference type="GO" id="GO:0009451">
    <property type="term" value="P:RNA modification"/>
    <property type="evidence" value="ECO:0007669"/>
    <property type="project" value="InterPro"/>
</dbReference>
<evidence type="ECO:0000256" key="1">
    <source>
        <dbReference type="ARBA" id="ARBA00022737"/>
    </source>
</evidence>
<dbReference type="Pfam" id="PF13041">
    <property type="entry name" value="PPR_2"/>
    <property type="match status" value="1"/>
</dbReference>
<keyword evidence="4" id="KW-1185">Reference proteome</keyword>